<accession>A0A161TPA7</accession>
<protein>
    <recommendedName>
        <fullName evidence="3">DUF2642 domain-containing protein</fullName>
    </recommendedName>
</protein>
<name>A0A161TPA7_9BACL</name>
<gene>
    <name evidence="1" type="ORF">AWM68_18660</name>
</gene>
<dbReference type="EMBL" id="LRFC01000008">
    <property type="protein sequence ID" value="KZE67791.1"/>
    <property type="molecule type" value="Genomic_DNA"/>
</dbReference>
<dbReference type="Proteomes" id="UP000076567">
    <property type="component" value="Unassembled WGS sequence"/>
</dbReference>
<comment type="caution">
    <text evidence="1">The sequence shown here is derived from an EMBL/GenBank/DDBJ whole genome shotgun (WGS) entry which is preliminary data.</text>
</comment>
<reference evidence="2" key="1">
    <citation type="submission" date="2016-01" db="EMBL/GenBank/DDBJ databases">
        <title>Draft genome of Chromobacterium sp. F49.</title>
        <authorList>
            <person name="Hong K.W."/>
        </authorList>
    </citation>
    <scope>NUCLEOTIDE SEQUENCE [LARGE SCALE GENOMIC DNA]</scope>
    <source>
        <strain evidence="2">P7IIIA</strain>
    </source>
</reference>
<dbReference type="AlphaFoldDB" id="A0A161TPA7"/>
<proteinExistence type="predicted"/>
<dbReference type="RefSeq" id="WP_066239089.1">
    <property type="nucleotide sequence ID" value="NZ_LRFC01000008.1"/>
</dbReference>
<sequence>MSIFNKLVGETVELSISGNKTITGILIDIGSDIIVIYDGKQFLYVPKIHIHRINSTDFDTDIEKPESLPIGSEEESYSLRKVLLNAKGLFAEVFITSNQSIHGYITTIMNDYFTFYSPVYSIMLIPMQHLKWLIPYHVGERPYTLSNEELPLVPFQMTLARTFSEECKKYKDKLVIFDLGNDPNKIGKLVTMDNKHIQLTIGRNETVFINIQHIKTLHLPK</sequence>
<evidence type="ECO:0008006" key="3">
    <source>
        <dbReference type="Google" id="ProtNLM"/>
    </source>
</evidence>
<evidence type="ECO:0000313" key="1">
    <source>
        <dbReference type="EMBL" id="KZE67791.1"/>
    </source>
</evidence>
<evidence type="ECO:0000313" key="2">
    <source>
        <dbReference type="Proteomes" id="UP000076567"/>
    </source>
</evidence>
<keyword evidence="2" id="KW-1185">Reference proteome</keyword>
<dbReference type="OrthoDB" id="2716151at2"/>
<organism evidence="1 2">
    <name type="scientific">Fictibacillus phosphorivorans</name>
    <dbReference type="NCBI Taxonomy" id="1221500"/>
    <lineage>
        <taxon>Bacteria</taxon>
        <taxon>Bacillati</taxon>
        <taxon>Bacillota</taxon>
        <taxon>Bacilli</taxon>
        <taxon>Bacillales</taxon>
        <taxon>Fictibacillaceae</taxon>
        <taxon>Fictibacillus</taxon>
    </lineage>
</organism>